<feature type="region of interest" description="Disordered" evidence="1">
    <location>
        <begin position="21"/>
        <end position="47"/>
    </location>
</feature>
<evidence type="ECO:0000313" key="2">
    <source>
        <dbReference type="EMBL" id="POM58188.1"/>
    </source>
</evidence>
<keyword evidence="3" id="KW-1185">Reference proteome</keyword>
<evidence type="ECO:0000313" key="3">
    <source>
        <dbReference type="Proteomes" id="UP000237271"/>
    </source>
</evidence>
<evidence type="ECO:0000256" key="1">
    <source>
        <dbReference type="SAM" id="MobiDB-lite"/>
    </source>
</evidence>
<dbReference type="AlphaFoldDB" id="A0A2P4WY06"/>
<protein>
    <submittedName>
        <fullName evidence="2">Uncharacterized protein</fullName>
    </submittedName>
</protein>
<dbReference type="EMBL" id="NCKW01020325">
    <property type="protein sequence ID" value="POM58188.1"/>
    <property type="molecule type" value="Genomic_DNA"/>
</dbReference>
<gene>
    <name evidence="2" type="ORF">PHPALM_37201</name>
</gene>
<comment type="caution">
    <text evidence="2">The sequence shown here is derived from an EMBL/GenBank/DDBJ whole genome shotgun (WGS) entry which is preliminary data.</text>
</comment>
<organism evidence="2 3">
    <name type="scientific">Phytophthora palmivora</name>
    <dbReference type="NCBI Taxonomy" id="4796"/>
    <lineage>
        <taxon>Eukaryota</taxon>
        <taxon>Sar</taxon>
        <taxon>Stramenopiles</taxon>
        <taxon>Oomycota</taxon>
        <taxon>Peronosporomycetes</taxon>
        <taxon>Peronosporales</taxon>
        <taxon>Peronosporaceae</taxon>
        <taxon>Phytophthora</taxon>
    </lineage>
</organism>
<accession>A0A2P4WY06</accession>
<proteinExistence type="predicted"/>
<reference evidence="2 3" key="1">
    <citation type="journal article" date="2017" name="Genome Biol. Evol.">
        <title>Phytophthora megakarya and P. palmivora, closely related causal agents of cacao black pod rot, underwent increases in genome sizes and gene numbers by different mechanisms.</title>
        <authorList>
            <person name="Ali S.S."/>
            <person name="Shao J."/>
            <person name="Lary D.J."/>
            <person name="Kronmiller B."/>
            <person name="Shen D."/>
            <person name="Strem M.D."/>
            <person name="Amoako-Attah I."/>
            <person name="Akrofi A.Y."/>
            <person name="Begoude B.A."/>
            <person name="Ten Hoopen G.M."/>
            <person name="Coulibaly K."/>
            <person name="Kebe B.I."/>
            <person name="Melnick R.L."/>
            <person name="Guiltinan M.J."/>
            <person name="Tyler B.M."/>
            <person name="Meinhardt L.W."/>
            <person name="Bailey B.A."/>
        </authorList>
    </citation>
    <scope>NUCLEOTIDE SEQUENCE [LARGE SCALE GENOMIC DNA]</scope>
    <source>
        <strain evidence="3">sbr112.9</strain>
    </source>
</reference>
<sequence length="195" mass="20613">MLQTAAYPAFLPGYATGTSSLDTGDAPAQTTPASLGESGVQADGDSPSVLKEQRALKDEVLQLWGPMGAQEAISGSVTMRSRATAPNAMSDLPPTEMCHLTTSIFPESSKGRSFGTTTGTPLSVMSDLRMRYLDCVKFQATPAGMTVIFSGRLGSRGLTLTHFKESTELETFEAGSSNATLSRVSARRTIIPDLK</sequence>
<dbReference type="Proteomes" id="UP000237271">
    <property type="component" value="Unassembled WGS sequence"/>
</dbReference>
<feature type="compositionally biased region" description="Polar residues" evidence="1">
    <location>
        <begin position="21"/>
        <end position="33"/>
    </location>
</feature>
<name>A0A2P4WY06_9STRA</name>